<protein>
    <recommendedName>
        <fullName evidence="4">SEA domain-containing protein</fullName>
    </recommendedName>
</protein>
<dbReference type="SUPFAM" id="SSF82671">
    <property type="entry name" value="SEA domain"/>
    <property type="match status" value="1"/>
</dbReference>
<name>A0AAV6U4B8_9ARAC</name>
<comment type="caution">
    <text evidence="5">The sequence shown here is derived from an EMBL/GenBank/DDBJ whole genome shotgun (WGS) entry which is preliminary data.</text>
</comment>
<dbReference type="InterPro" id="IPR036364">
    <property type="entry name" value="SEA_dom_sf"/>
</dbReference>
<evidence type="ECO:0000259" key="4">
    <source>
        <dbReference type="PROSITE" id="PS50024"/>
    </source>
</evidence>
<evidence type="ECO:0000256" key="1">
    <source>
        <dbReference type="ARBA" id="ARBA00022737"/>
    </source>
</evidence>
<dbReference type="PROSITE" id="PS50092">
    <property type="entry name" value="TSP1"/>
    <property type="match status" value="1"/>
</dbReference>
<keyword evidence="3" id="KW-0472">Membrane</keyword>
<evidence type="ECO:0000256" key="2">
    <source>
        <dbReference type="ARBA" id="ARBA00023157"/>
    </source>
</evidence>
<dbReference type="EMBL" id="JAFNEN010000700">
    <property type="protein sequence ID" value="KAG8178406.1"/>
    <property type="molecule type" value="Genomic_DNA"/>
</dbReference>
<keyword evidence="3" id="KW-1133">Transmembrane helix</keyword>
<dbReference type="InterPro" id="IPR000884">
    <property type="entry name" value="TSP1_rpt"/>
</dbReference>
<evidence type="ECO:0000256" key="3">
    <source>
        <dbReference type="SAM" id="Phobius"/>
    </source>
</evidence>
<dbReference type="PROSITE" id="PS50024">
    <property type="entry name" value="SEA"/>
    <property type="match status" value="1"/>
</dbReference>
<keyword evidence="1" id="KW-0677">Repeat</keyword>
<keyword evidence="2" id="KW-1015">Disulfide bond</keyword>
<dbReference type="InterPro" id="IPR000082">
    <property type="entry name" value="SEA_dom"/>
</dbReference>
<dbReference type="PANTHER" id="PTHR22906">
    <property type="entry name" value="PROPERDIN"/>
    <property type="match status" value="1"/>
</dbReference>
<accession>A0AAV6U4B8</accession>
<sequence>MKPASGFQVDKKFSCNKDDNMFVVPPIFEDVKKAKKDAFSSMEVKPALVFPEFYEKGLDNPAYYDPADARKAARLDTKKQKFTSKCVPGEPTGAKLTKIPGLNIWRLDFRKPPPRKDTTRRAGSPWYRLATSLAMLAVLALVVSGIAVIVHAVKGGLIFGLPWFPVDDETETYGVSHVAAHFRIMNREFVPELDDPTTVEHLQLVSELKHSLDVLFMDSPLVNLYSASDNFEFTNGSVVVRCVVRLNRPLSDGAQRVGFAFVRALEDGKGILPPGMFYVDVHTVRFAVLKMDSQSYDEDLGHEAGQWSEWSSCMRNGSCDSTRIRVRRRNCGPPEDACGGSRTEVVETRPCLCPLPGLTATLTTASLLLPGRWDEWSVWSSCLTFRNLCDPQQIQRRTRTCVGRESKQLPNTVCYRKTGESAMQIRHCLCNESINYDDRHQKSDDTERGLLLKETTLQIENDYMHWVMPVD</sequence>
<dbReference type="InterPro" id="IPR052065">
    <property type="entry name" value="Compl_asym_regulator"/>
</dbReference>
<feature type="domain" description="SEA" evidence="4">
    <location>
        <begin position="174"/>
        <end position="288"/>
    </location>
</feature>
<evidence type="ECO:0000313" key="6">
    <source>
        <dbReference type="Proteomes" id="UP000827092"/>
    </source>
</evidence>
<dbReference type="Pfam" id="PF01390">
    <property type="entry name" value="SEA"/>
    <property type="match status" value="1"/>
</dbReference>
<dbReference type="AlphaFoldDB" id="A0AAV6U4B8"/>
<evidence type="ECO:0000313" key="5">
    <source>
        <dbReference type="EMBL" id="KAG8178406.1"/>
    </source>
</evidence>
<organism evidence="5 6">
    <name type="scientific">Oedothorax gibbosus</name>
    <dbReference type="NCBI Taxonomy" id="931172"/>
    <lineage>
        <taxon>Eukaryota</taxon>
        <taxon>Metazoa</taxon>
        <taxon>Ecdysozoa</taxon>
        <taxon>Arthropoda</taxon>
        <taxon>Chelicerata</taxon>
        <taxon>Arachnida</taxon>
        <taxon>Araneae</taxon>
        <taxon>Araneomorphae</taxon>
        <taxon>Entelegynae</taxon>
        <taxon>Araneoidea</taxon>
        <taxon>Linyphiidae</taxon>
        <taxon>Erigoninae</taxon>
        <taxon>Oedothorax</taxon>
    </lineage>
</organism>
<dbReference type="Proteomes" id="UP000827092">
    <property type="component" value="Unassembled WGS sequence"/>
</dbReference>
<feature type="transmembrane region" description="Helical" evidence="3">
    <location>
        <begin position="126"/>
        <end position="150"/>
    </location>
</feature>
<keyword evidence="6" id="KW-1185">Reference proteome</keyword>
<gene>
    <name evidence="5" type="ORF">JTE90_005296</name>
</gene>
<proteinExistence type="predicted"/>
<reference evidence="5 6" key="1">
    <citation type="journal article" date="2022" name="Nat. Ecol. Evol.">
        <title>A masculinizing supergene underlies an exaggerated male reproductive morph in a spider.</title>
        <authorList>
            <person name="Hendrickx F."/>
            <person name="De Corte Z."/>
            <person name="Sonet G."/>
            <person name="Van Belleghem S.M."/>
            <person name="Kostlbacher S."/>
            <person name="Vangestel C."/>
        </authorList>
    </citation>
    <scope>NUCLEOTIDE SEQUENCE [LARGE SCALE GENOMIC DNA]</scope>
    <source>
        <strain evidence="5">W744_W776</strain>
    </source>
</reference>
<keyword evidence="3" id="KW-0812">Transmembrane</keyword>
<dbReference type="Gene3D" id="3.30.70.960">
    <property type="entry name" value="SEA domain"/>
    <property type="match status" value="1"/>
</dbReference>